<comment type="caution">
    <text evidence="1">The sequence shown here is derived from an EMBL/GenBank/DDBJ whole genome shotgun (WGS) entry which is preliminary data.</text>
</comment>
<dbReference type="OrthoDB" id="73183at2"/>
<evidence type="ECO:0000313" key="2">
    <source>
        <dbReference type="Proteomes" id="UP000239209"/>
    </source>
</evidence>
<dbReference type="AlphaFoldDB" id="A0A2T0RQ70"/>
<dbReference type="Proteomes" id="UP000239209">
    <property type="component" value="Unassembled WGS sequence"/>
</dbReference>
<name>A0A2T0RQ70_9ACTN</name>
<evidence type="ECO:0000313" key="1">
    <source>
        <dbReference type="EMBL" id="PRY23277.1"/>
    </source>
</evidence>
<dbReference type="Pfam" id="PF14078">
    <property type="entry name" value="DUF4259"/>
    <property type="match status" value="1"/>
</dbReference>
<dbReference type="InterPro" id="IPR025355">
    <property type="entry name" value="DUF4259"/>
</dbReference>
<gene>
    <name evidence="1" type="ORF">CLV70_1154</name>
</gene>
<keyword evidence="2" id="KW-1185">Reference proteome</keyword>
<reference evidence="1 2" key="1">
    <citation type="submission" date="2018-03" db="EMBL/GenBank/DDBJ databases">
        <title>Genomic Encyclopedia of Archaeal and Bacterial Type Strains, Phase II (KMG-II): from individual species to whole genera.</title>
        <authorList>
            <person name="Goeker M."/>
        </authorList>
    </citation>
    <scope>NUCLEOTIDE SEQUENCE [LARGE SCALE GENOMIC DNA]</scope>
    <source>
        <strain evidence="1 2">DSM 45348</strain>
    </source>
</reference>
<accession>A0A2T0RQ70</accession>
<sequence length="138" mass="14758">MGAWGLGPFDNDTAGDWGYELNDAILSGRPAVLRKALTAAADETGYLDYIQAAEAIAAAAIVAAHQPGGPTLDPVYSPDCLRTDGPLDIPADLISLSLRAIDRVIAEDSHWRELWEEADRLDDVIAVLAPVRTALEPH</sequence>
<protein>
    <submittedName>
        <fullName evidence="1">Uncharacterized protein DUF4259</fullName>
    </submittedName>
</protein>
<dbReference type="EMBL" id="PVZG01000015">
    <property type="protein sequence ID" value="PRY23277.1"/>
    <property type="molecule type" value="Genomic_DNA"/>
</dbReference>
<proteinExistence type="predicted"/>
<dbReference type="RefSeq" id="WP_106129513.1">
    <property type="nucleotide sequence ID" value="NZ_PVZG01000015.1"/>
</dbReference>
<organism evidence="1 2">
    <name type="scientific">Pseudosporangium ferrugineum</name>
    <dbReference type="NCBI Taxonomy" id="439699"/>
    <lineage>
        <taxon>Bacteria</taxon>
        <taxon>Bacillati</taxon>
        <taxon>Actinomycetota</taxon>
        <taxon>Actinomycetes</taxon>
        <taxon>Micromonosporales</taxon>
        <taxon>Micromonosporaceae</taxon>
        <taxon>Pseudosporangium</taxon>
    </lineage>
</organism>